<comment type="similarity">
    <text evidence="12">Belongs to the aromatic-ring hydroxylase family. KMO subfamily.</text>
</comment>
<dbReference type="Pfam" id="PF01494">
    <property type="entry name" value="FAD_binding_3"/>
    <property type="match status" value="1"/>
</dbReference>
<evidence type="ECO:0000256" key="4">
    <source>
        <dbReference type="ARBA" id="ARBA00022787"/>
    </source>
</evidence>
<dbReference type="GO" id="GO:0006569">
    <property type="term" value="P:L-tryptophan catabolic process"/>
    <property type="evidence" value="ECO:0007669"/>
    <property type="project" value="UniProtKB-UniRule"/>
</dbReference>
<dbReference type="InterPro" id="IPR002938">
    <property type="entry name" value="FAD-bd"/>
</dbReference>
<feature type="domain" description="FAD-binding" evidence="13">
    <location>
        <begin position="116"/>
        <end position="361"/>
    </location>
</feature>
<evidence type="ECO:0000256" key="6">
    <source>
        <dbReference type="ARBA" id="ARBA00022857"/>
    </source>
</evidence>
<dbReference type="GO" id="GO:0004502">
    <property type="term" value="F:kynurenine 3-monooxygenase activity"/>
    <property type="evidence" value="ECO:0007669"/>
    <property type="project" value="UniProtKB-UniRule"/>
</dbReference>
<evidence type="ECO:0000259" key="13">
    <source>
        <dbReference type="Pfam" id="PF01494"/>
    </source>
</evidence>
<comment type="pathway">
    <text evidence="12">Cofactor biosynthesis; NAD(+) biosynthesis; quinolinate from L-kynurenine: step 1/3.</text>
</comment>
<sequence>MAQEPPRKQKVVIVGAGPVGSLAALYAAARGDDVEVYELRGGEPTFMTCPCYLRDPTTIPLNFTKSINLALSERGISSLKGSNRDGMIEKILNDAIPMHGRMIHGRDDGKLWEAAQAYDVHGQVNRSTLNNALLDELERTPNVKLFFNHKLTGADFQSNRAWFERRAPGDTPLPGSSNRVPEIEVSFDYMIGADGAHSASRYHMMKYSRVDYQQEYIDTLWCEFRIPPSDTGDFRISPNHLHIWPGKEFMFIALPSPDKSFTCTLFAPAAHYAQLESSPQKLFLSFDANFPGVSPDLITPEDLQEQFKENPHLPLISIKAKPHHYGSNIVIVGDAAHAILPFYGQGLNAGLEDIRVLFDFLDKHDAFDLNASLTARRESRRAAFQAYTDQRTADAHAINDLSKQNYLEMRWGVKTPLYKIRKSIEEALDLYVPSLGWKTQYARVSLSTQRYSDVVKVVHRQGRILGYGFASAVISSITIAGILAWKIPGRLSPLPALQSTVQLLGHVWTKISPKNT</sequence>
<keyword evidence="10 12" id="KW-0472">Membrane</keyword>
<organism evidence="14 15">
    <name type="scientific">Aspergillus oryzae</name>
    <name type="common">Yellow koji mold</name>
    <dbReference type="NCBI Taxonomy" id="5062"/>
    <lineage>
        <taxon>Eukaryota</taxon>
        <taxon>Fungi</taxon>
        <taxon>Dikarya</taxon>
        <taxon>Ascomycota</taxon>
        <taxon>Pezizomycotina</taxon>
        <taxon>Eurotiomycetes</taxon>
        <taxon>Eurotiomycetidae</taxon>
        <taxon>Eurotiales</taxon>
        <taxon>Aspergillaceae</taxon>
        <taxon>Aspergillus</taxon>
        <taxon>Aspergillus subgen. Circumdati</taxon>
    </lineage>
</organism>
<protein>
    <recommendedName>
        <fullName evidence="12">Kynurenine 3-monooxygenase</fullName>
        <ecNumber evidence="12">1.14.13.9</ecNumber>
    </recommendedName>
    <alternativeName>
        <fullName evidence="12">Biosynthesis of nicotinic acid protein 4</fullName>
    </alternativeName>
    <alternativeName>
        <fullName evidence="12">Kynurenine 3-hydroxylase</fullName>
    </alternativeName>
</protein>
<evidence type="ECO:0000256" key="12">
    <source>
        <dbReference type="HAMAP-Rule" id="MF_03018"/>
    </source>
</evidence>
<dbReference type="GO" id="GO:0019805">
    <property type="term" value="P:quinolinate biosynthetic process"/>
    <property type="evidence" value="ECO:0007669"/>
    <property type="project" value="UniProtKB-UniRule"/>
</dbReference>
<dbReference type="GO" id="GO:0034354">
    <property type="term" value="P:'de novo' NAD+ biosynthetic process from L-tryptophan"/>
    <property type="evidence" value="ECO:0007669"/>
    <property type="project" value="UniProtKB-UniRule"/>
</dbReference>
<dbReference type="PANTHER" id="PTHR46028">
    <property type="entry name" value="KYNURENINE 3-MONOOXYGENASE"/>
    <property type="match status" value="1"/>
</dbReference>
<keyword evidence="3 12" id="KW-0662">Pyridine nucleotide biosynthesis</keyword>
<dbReference type="HAMAP" id="MF_01971">
    <property type="entry name" value="Kynurenine_monooxygenase"/>
    <property type="match status" value="1"/>
</dbReference>
<keyword evidence="2 12" id="KW-0285">Flavoprotein</keyword>
<keyword evidence="4 12" id="KW-1000">Mitochondrion outer membrane</keyword>
<evidence type="ECO:0000313" key="15">
    <source>
        <dbReference type="Proteomes" id="UP001165205"/>
    </source>
</evidence>
<dbReference type="GO" id="GO:0005741">
    <property type="term" value="C:mitochondrial outer membrane"/>
    <property type="evidence" value="ECO:0007669"/>
    <property type="project" value="UniProtKB-SubCell"/>
</dbReference>
<comment type="cofactor">
    <cofactor evidence="1 12">
        <name>FAD</name>
        <dbReference type="ChEBI" id="CHEBI:57692"/>
    </cofactor>
</comment>
<keyword evidence="6 12" id="KW-0521">NADP</keyword>
<name>A0AAN4YJX6_ASPOZ</name>
<accession>A0AAN4YJX6</accession>
<keyword evidence="7 12" id="KW-0560">Oxidoreductase</keyword>
<dbReference type="GO" id="GO:0071949">
    <property type="term" value="F:FAD binding"/>
    <property type="evidence" value="ECO:0007669"/>
    <property type="project" value="InterPro"/>
</dbReference>
<dbReference type="GO" id="GO:0070189">
    <property type="term" value="P:kynurenine metabolic process"/>
    <property type="evidence" value="ECO:0007669"/>
    <property type="project" value="TreeGrafter"/>
</dbReference>
<evidence type="ECO:0000256" key="3">
    <source>
        <dbReference type="ARBA" id="ARBA00022642"/>
    </source>
</evidence>
<proteinExistence type="inferred from homology"/>
<dbReference type="GO" id="GO:0043420">
    <property type="term" value="P:anthranilate metabolic process"/>
    <property type="evidence" value="ECO:0007669"/>
    <property type="project" value="UniProtKB-UniRule"/>
</dbReference>
<evidence type="ECO:0000256" key="2">
    <source>
        <dbReference type="ARBA" id="ARBA00022630"/>
    </source>
</evidence>
<dbReference type="PRINTS" id="PR00420">
    <property type="entry name" value="RNGMNOXGNASE"/>
</dbReference>
<dbReference type="Gene3D" id="3.50.50.60">
    <property type="entry name" value="FAD/NAD(P)-binding domain"/>
    <property type="match status" value="1"/>
</dbReference>
<dbReference type="InterPro" id="IPR036188">
    <property type="entry name" value="FAD/NAD-bd_sf"/>
</dbReference>
<evidence type="ECO:0000256" key="1">
    <source>
        <dbReference type="ARBA" id="ARBA00001974"/>
    </source>
</evidence>
<evidence type="ECO:0000256" key="9">
    <source>
        <dbReference type="ARBA" id="ARBA00023128"/>
    </source>
</evidence>
<dbReference type="PANTHER" id="PTHR46028:SF2">
    <property type="entry name" value="KYNURENINE 3-MONOOXYGENASE"/>
    <property type="match status" value="1"/>
</dbReference>
<comment type="subcellular location">
    <subcellularLocation>
        <location evidence="12">Mitochondrion outer membrane</location>
    </subcellularLocation>
</comment>
<comment type="catalytic activity">
    <reaction evidence="11 12">
        <text>L-kynurenine + NADPH + O2 + H(+) = 3-hydroxy-L-kynurenine + NADP(+) + H2O</text>
        <dbReference type="Rhea" id="RHEA:20545"/>
        <dbReference type="ChEBI" id="CHEBI:15377"/>
        <dbReference type="ChEBI" id="CHEBI:15378"/>
        <dbReference type="ChEBI" id="CHEBI:15379"/>
        <dbReference type="ChEBI" id="CHEBI:57783"/>
        <dbReference type="ChEBI" id="CHEBI:57959"/>
        <dbReference type="ChEBI" id="CHEBI:58125"/>
        <dbReference type="ChEBI" id="CHEBI:58349"/>
        <dbReference type="EC" id="1.14.13.9"/>
    </reaction>
</comment>
<keyword evidence="9 12" id="KW-0496">Mitochondrion</keyword>
<dbReference type="InterPro" id="IPR027545">
    <property type="entry name" value="Kynurenine_monooxygenase"/>
</dbReference>
<evidence type="ECO:0000256" key="11">
    <source>
        <dbReference type="ARBA" id="ARBA00047818"/>
    </source>
</evidence>
<evidence type="ECO:0000313" key="14">
    <source>
        <dbReference type="EMBL" id="GMG31809.1"/>
    </source>
</evidence>
<reference evidence="14" key="1">
    <citation type="submission" date="2023-04" db="EMBL/GenBank/DDBJ databases">
        <title>Aspergillus oryzae NBRC 4228.</title>
        <authorList>
            <person name="Ichikawa N."/>
            <person name="Sato H."/>
            <person name="Tonouchi N."/>
        </authorList>
    </citation>
    <scope>NUCLEOTIDE SEQUENCE</scope>
    <source>
        <strain evidence="14">NBRC 4228</strain>
    </source>
</reference>
<dbReference type="Proteomes" id="UP001165205">
    <property type="component" value="Unassembled WGS sequence"/>
</dbReference>
<keyword evidence="5 12" id="KW-0274">FAD</keyword>
<gene>
    <name evidence="12" type="primary">BNA4</name>
    <name evidence="14" type="ORF">Aory04_000763200</name>
</gene>
<dbReference type="EMBL" id="BSYA01000090">
    <property type="protein sequence ID" value="GMG31809.1"/>
    <property type="molecule type" value="Genomic_DNA"/>
</dbReference>
<dbReference type="EC" id="1.14.13.9" evidence="12"/>
<dbReference type="SUPFAM" id="SSF51905">
    <property type="entry name" value="FAD/NAD(P)-binding domain"/>
    <property type="match status" value="1"/>
</dbReference>
<dbReference type="FunFam" id="3.50.50.60:FF:000129">
    <property type="entry name" value="Kynurenine 3-monooxygenase"/>
    <property type="match status" value="1"/>
</dbReference>
<evidence type="ECO:0000256" key="5">
    <source>
        <dbReference type="ARBA" id="ARBA00022827"/>
    </source>
</evidence>
<comment type="function">
    <text evidence="12">Catalyzes the hydroxylation of L-kynurenine (L-Kyn) to form 3-hydroxy-L-kynurenine (L-3OHKyn). Required for synthesis of quinolinic acid.</text>
</comment>
<evidence type="ECO:0000256" key="10">
    <source>
        <dbReference type="ARBA" id="ARBA00023136"/>
    </source>
</evidence>
<keyword evidence="8 12" id="KW-0503">Monooxygenase</keyword>
<evidence type="ECO:0000256" key="7">
    <source>
        <dbReference type="ARBA" id="ARBA00023002"/>
    </source>
</evidence>
<evidence type="ECO:0000256" key="8">
    <source>
        <dbReference type="ARBA" id="ARBA00023033"/>
    </source>
</evidence>
<comment type="caution">
    <text evidence="14">The sequence shown here is derived from an EMBL/GenBank/DDBJ whole genome shotgun (WGS) entry which is preliminary data.</text>
</comment>
<dbReference type="AlphaFoldDB" id="A0AAN4YJX6"/>